<keyword evidence="3" id="KW-0805">Transcription regulation</keyword>
<sequence>MAGTDNRRALMEDWMLPSPSPRTLMSSFLNEEFSSGPFSSIFGDNSSNKPQDGIEKTKTLVDLSVEETVQDTKAPLQLESNLFSTNQKSTSHGSLAERMAARAGFGVLKIDTSHVSSSAPIRSPVTIPPGVSPRELLESPVFLPNAIAQPSPTTGKLPFLMPNNFKSMISSVPKKVEDQSHDDCAFSFQTILRSKPPSFSTVDKGLGAFHQNQSLNDSQQELSLQVSTTATKDETEENLVKPSTCDSMLDNDHPSPADEQVESEENQNGEDASVSVIAPDEDGYNWRKYGQKQVKNSEHPRSYYKCTHPNCPVKKKVERSQEGHITEIVYKGSHSHPLPPPNRRPSVLSSHVIDLQADGSENFRSKPGHNTETSREMAPNDHFQDVHSVGLERNLSGSLTTTEIADTCVMESQEAVDVSPTVSSNEKDDRATHGTIPLTYGRDEDETESKRRKMEVSATTNATTNAFDMATMASRAVREPQIVVQTTSEVDILDDGYRWRKYGQKVVKGNPNPRSYYKCTYAGCSVRKHVERASNDLKSVITTYEGKHNHEVPAARNSSGQPNSSSSAAPQGSNLHQRPEPAQPSIPQLSAAAAYGSLCLPSQLSAASGGFSFGMLPPGMAVPVPSLRTFMPASVPGQPPKMQGCAGLVLPRGEVKVNPEEQSQLQVTNGNAMAAYQQFMGRLPQGPQM</sequence>
<feature type="domain" description="WRKY" evidence="8">
    <location>
        <begin position="488"/>
        <end position="553"/>
    </location>
</feature>
<dbReference type="PANTHER" id="PTHR31221">
    <property type="entry name" value="WRKY TRANSCRIPTION FACTOR PROTEIN 1-RELATED"/>
    <property type="match status" value="1"/>
</dbReference>
<accession>A0A8T0R2U5</accession>
<feature type="region of interest" description="Disordered" evidence="7">
    <location>
        <begin position="359"/>
        <end position="379"/>
    </location>
</feature>
<dbReference type="FunFam" id="2.20.25.80:FF:000001">
    <property type="entry name" value="WRKY transcription factor 33"/>
    <property type="match status" value="1"/>
</dbReference>
<keyword evidence="10" id="KW-1185">Reference proteome</keyword>
<dbReference type="EMBL" id="CM029048">
    <property type="protein sequence ID" value="KAG2579632.1"/>
    <property type="molecule type" value="Genomic_DNA"/>
</dbReference>
<gene>
    <name evidence="9" type="ORF">PVAP13_6NG265600</name>
</gene>
<comment type="subcellular location">
    <subcellularLocation>
        <location evidence="1">Nucleus</location>
    </subcellularLocation>
</comment>
<comment type="caution">
    <text evidence="9">The sequence shown here is derived from an EMBL/GenBank/DDBJ whole genome shotgun (WGS) entry which is preliminary data.</text>
</comment>
<dbReference type="PANTHER" id="PTHR31221:SF338">
    <property type="entry name" value="OS08G0499300 PROTEIN"/>
    <property type="match status" value="1"/>
</dbReference>
<evidence type="ECO:0000256" key="4">
    <source>
        <dbReference type="ARBA" id="ARBA00023125"/>
    </source>
</evidence>
<organism evidence="9 10">
    <name type="scientific">Panicum virgatum</name>
    <name type="common">Blackwell switchgrass</name>
    <dbReference type="NCBI Taxonomy" id="38727"/>
    <lineage>
        <taxon>Eukaryota</taxon>
        <taxon>Viridiplantae</taxon>
        <taxon>Streptophyta</taxon>
        <taxon>Embryophyta</taxon>
        <taxon>Tracheophyta</taxon>
        <taxon>Spermatophyta</taxon>
        <taxon>Magnoliopsida</taxon>
        <taxon>Liliopsida</taxon>
        <taxon>Poales</taxon>
        <taxon>Poaceae</taxon>
        <taxon>PACMAD clade</taxon>
        <taxon>Panicoideae</taxon>
        <taxon>Panicodae</taxon>
        <taxon>Paniceae</taxon>
        <taxon>Panicinae</taxon>
        <taxon>Panicum</taxon>
        <taxon>Panicum sect. Hiantes</taxon>
    </lineage>
</organism>
<keyword evidence="5" id="KW-0804">Transcription</keyword>
<keyword evidence="2" id="KW-0677">Repeat</keyword>
<dbReference type="SUPFAM" id="SSF118290">
    <property type="entry name" value="WRKY DNA-binding domain"/>
    <property type="match status" value="2"/>
</dbReference>
<dbReference type="Proteomes" id="UP000823388">
    <property type="component" value="Chromosome 6N"/>
</dbReference>
<feature type="compositionally biased region" description="Acidic residues" evidence="7">
    <location>
        <begin position="259"/>
        <end position="268"/>
    </location>
</feature>
<dbReference type="InterPro" id="IPR036576">
    <property type="entry name" value="WRKY_dom_sf"/>
</dbReference>
<dbReference type="EMBL" id="CM029048">
    <property type="protein sequence ID" value="KAG2579626.1"/>
    <property type="molecule type" value="Genomic_DNA"/>
</dbReference>
<dbReference type="EMBL" id="CM029048">
    <property type="protein sequence ID" value="KAG2579627.1"/>
    <property type="molecule type" value="Genomic_DNA"/>
</dbReference>
<dbReference type="InterPro" id="IPR003657">
    <property type="entry name" value="WRKY_dom"/>
</dbReference>
<reference evidence="9" key="1">
    <citation type="submission" date="2020-05" db="EMBL/GenBank/DDBJ databases">
        <title>WGS assembly of Panicum virgatum.</title>
        <authorList>
            <person name="Lovell J.T."/>
            <person name="Jenkins J."/>
            <person name="Shu S."/>
            <person name="Juenger T.E."/>
            <person name="Schmutz J."/>
        </authorList>
    </citation>
    <scope>NUCLEOTIDE SEQUENCE</scope>
    <source>
        <strain evidence="9">AP13</strain>
    </source>
</reference>
<dbReference type="InterPro" id="IPR044810">
    <property type="entry name" value="WRKY_plant"/>
</dbReference>
<dbReference type="PROSITE" id="PS50811">
    <property type="entry name" value="WRKY"/>
    <property type="match status" value="2"/>
</dbReference>
<name>A0A8T0R2U5_PANVG</name>
<dbReference type="SMART" id="SM00774">
    <property type="entry name" value="WRKY"/>
    <property type="match status" value="2"/>
</dbReference>
<evidence type="ECO:0000259" key="8">
    <source>
        <dbReference type="PROSITE" id="PS50811"/>
    </source>
</evidence>
<dbReference type="EMBL" id="CM029048">
    <property type="protein sequence ID" value="KAG2579629.1"/>
    <property type="molecule type" value="Genomic_DNA"/>
</dbReference>
<keyword evidence="4" id="KW-0238">DNA-binding</keyword>
<feature type="region of interest" description="Disordered" evidence="7">
    <location>
        <begin position="415"/>
        <end position="449"/>
    </location>
</feature>
<dbReference type="GO" id="GO:0003700">
    <property type="term" value="F:DNA-binding transcription factor activity"/>
    <property type="evidence" value="ECO:0007669"/>
    <property type="project" value="InterPro"/>
</dbReference>
<dbReference type="GO" id="GO:0043565">
    <property type="term" value="F:sequence-specific DNA binding"/>
    <property type="evidence" value="ECO:0007669"/>
    <property type="project" value="InterPro"/>
</dbReference>
<proteinExistence type="predicted"/>
<feature type="compositionally biased region" description="Polar residues" evidence="7">
    <location>
        <begin position="214"/>
        <end position="230"/>
    </location>
</feature>
<evidence type="ECO:0000313" key="9">
    <source>
        <dbReference type="EMBL" id="KAG2579626.1"/>
    </source>
</evidence>
<feature type="domain" description="WRKY" evidence="8">
    <location>
        <begin position="275"/>
        <end position="339"/>
    </location>
</feature>
<keyword evidence="6" id="KW-0539">Nucleus</keyword>
<evidence type="ECO:0000256" key="7">
    <source>
        <dbReference type="SAM" id="MobiDB-lite"/>
    </source>
</evidence>
<evidence type="ECO:0000256" key="6">
    <source>
        <dbReference type="ARBA" id="ARBA00023242"/>
    </source>
</evidence>
<dbReference type="GO" id="GO:0005634">
    <property type="term" value="C:nucleus"/>
    <property type="evidence" value="ECO:0007669"/>
    <property type="project" value="UniProtKB-SubCell"/>
</dbReference>
<feature type="region of interest" description="Disordered" evidence="7">
    <location>
        <begin position="214"/>
        <end position="286"/>
    </location>
</feature>
<protein>
    <recommendedName>
        <fullName evidence="8">WRKY domain-containing protein</fullName>
    </recommendedName>
</protein>
<dbReference type="AlphaFoldDB" id="A0A8T0R2U5"/>
<evidence type="ECO:0000256" key="1">
    <source>
        <dbReference type="ARBA" id="ARBA00004123"/>
    </source>
</evidence>
<dbReference type="Pfam" id="PF03106">
    <property type="entry name" value="WRKY"/>
    <property type="match status" value="2"/>
</dbReference>
<evidence type="ECO:0000256" key="3">
    <source>
        <dbReference type="ARBA" id="ARBA00023015"/>
    </source>
</evidence>
<dbReference type="Gene3D" id="2.20.25.80">
    <property type="entry name" value="WRKY domain"/>
    <property type="match status" value="2"/>
</dbReference>
<evidence type="ECO:0000256" key="5">
    <source>
        <dbReference type="ARBA" id="ARBA00023163"/>
    </source>
</evidence>
<feature type="compositionally biased region" description="Low complexity" evidence="7">
    <location>
        <begin position="557"/>
        <end position="573"/>
    </location>
</feature>
<evidence type="ECO:0000313" key="10">
    <source>
        <dbReference type="Proteomes" id="UP000823388"/>
    </source>
</evidence>
<evidence type="ECO:0000256" key="2">
    <source>
        <dbReference type="ARBA" id="ARBA00022737"/>
    </source>
</evidence>
<dbReference type="GO" id="GO:0009737">
    <property type="term" value="P:response to abscisic acid"/>
    <property type="evidence" value="ECO:0007669"/>
    <property type="project" value="UniProtKB-ARBA"/>
</dbReference>
<dbReference type="OrthoDB" id="1923003at2759"/>
<feature type="region of interest" description="Disordered" evidence="7">
    <location>
        <begin position="552"/>
        <end position="585"/>
    </location>
</feature>
<dbReference type="FunFam" id="2.20.25.80:FF:000006">
    <property type="entry name" value="WRKY transcription factor"/>
    <property type="match status" value="1"/>
</dbReference>